<protein>
    <submittedName>
        <fullName evidence="1">Uncharacterized protein</fullName>
    </submittedName>
</protein>
<dbReference type="EMBL" id="CAQQ02393736">
    <property type="status" value="NOT_ANNOTATED_CDS"/>
    <property type="molecule type" value="Genomic_DNA"/>
</dbReference>
<reference evidence="2" key="1">
    <citation type="submission" date="2013-02" db="EMBL/GenBank/DDBJ databases">
        <authorList>
            <person name="Hughes D."/>
        </authorList>
    </citation>
    <scope>NUCLEOTIDE SEQUENCE</scope>
    <source>
        <strain>Durham</strain>
        <strain evidence="2">NC isolate 2 -- Noor lab</strain>
    </source>
</reference>
<dbReference type="EMBL" id="CAQQ02393734">
    <property type="status" value="NOT_ANNOTATED_CDS"/>
    <property type="molecule type" value="Genomic_DNA"/>
</dbReference>
<sequence>MVSLAPRCQFLVPMSDIIADIGTGTNFRYIVLSHDMVGHMMVLRAAPEAALSLHRIFSIRLAQELSKVDQICYSVLCVFSYVAAGQDNKKNPVLYILWKNNYGKQREEENISKLRGSLFHNSICTESQFNIISLIYVAIDFNESIFIHA</sequence>
<dbReference type="AlphaFoldDB" id="T1GFS9"/>
<accession>T1GFS9</accession>
<dbReference type="Proteomes" id="UP000015102">
    <property type="component" value="Unassembled WGS sequence"/>
</dbReference>
<proteinExistence type="predicted"/>
<dbReference type="EMBL" id="CAQQ02393735">
    <property type="status" value="NOT_ANNOTATED_CDS"/>
    <property type="molecule type" value="Genomic_DNA"/>
</dbReference>
<dbReference type="HOGENOM" id="CLU_1751800_0_0_1"/>
<keyword evidence="2" id="KW-1185">Reference proteome</keyword>
<name>T1GFS9_MEGSC</name>
<evidence type="ECO:0000313" key="2">
    <source>
        <dbReference type="Proteomes" id="UP000015102"/>
    </source>
</evidence>
<organism evidence="1 2">
    <name type="scientific">Megaselia scalaris</name>
    <name type="common">Humpbacked fly</name>
    <name type="synonym">Phora scalaris</name>
    <dbReference type="NCBI Taxonomy" id="36166"/>
    <lineage>
        <taxon>Eukaryota</taxon>
        <taxon>Metazoa</taxon>
        <taxon>Ecdysozoa</taxon>
        <taxon>Arthropoda</taxon>
        <taxon>Hexapoda</taxon>
        <taxon>Insecta</taxon>
        <taxon>Pterygota</taxon>
        <taxon>Neoptera</taxon>
        <taxon>Endopterygota</taxon>
        <taxon>Diptera</taxon>
        <taxon>Brachycera</taxon>
        <taxon>Muscomorpha</taxon>
        <taxon>Platypezoidea</taxon>
        <taxon>Phoridae</taxon>
        <taxon>Megaseliini</taxon>
        <taxon>Megaselia</taxon>
    </lineage>
</organism>
<dbReference type="EnsemblMetazoa" id="MESCA002229-RA">
    <property type="protein sequence ID" value="MESCA002229-PA"/>
    <property type="gene ID" value="MESCA002229"/>
</dbReference>
<dbReference type="STRING" id="36166.T1GFS9"/>
<reference evidence="1" key="2">
    <citation type="submission" date="2015-06" db="UniProtKB">
        <authorList>
            <consortium name="EnsemblMetazoa"/>
        </authorList>
    </citation>
    <scope>IDENTIFICATION</scope>
</reference>
<evidence type="ECO:0000313" key="1">
    <source>
        <dbReference type="EnsemblMetazoa" id="MESCA002229-PA"/>
    </source>
</evidence>